<keyword evidence="2" id="KW-1185">Reference proteome</keyword>
<comment type="caution">
    <text evidence="1">The sequence shown here is derived from an EMBL/GenBank/DDBJ whole genome shotgun (WGS) entry which is preliminary data.</text>
</comment>
<organism evidence="1 2">
    <name type="scientific">Pochonia chlamydosporia 170</name>
    <dbReference type="NCBI Taxonomy" id="1380566"/>
    <lineage>
        <taxon>Eukaryota</taxon>
        <taxon>Fungi</taxon>
        <taxon>Dikarya</taxon>
        <taxon>Ascomycota</taxon>
        <taxon>Pezizomycotina</taxon>
        <taxon>Sordariomycetes</taxon>
        <taxon>Hypocreomycetidae</taxon>
        <taxon>Hypocreales</taxon>
        <taxon>Clavicipitaceae</taxon>
        <taxon>Pochonia</taxon>
    </lineage>
</organism>
<dbReference type="Proteomes" id="UP000078397">
    <property type="component" value="Unassembled WGS sequence"/>
</dbReference>
<dbReference type="EMBL" id="LSBJ02000007">
    <property type="protein sequence ID" value="OAQ61506.1"/>
    <property type="molecule type" value="Genomic_DNA"/>
</dbReference>
<dbReference type="GeneID" id="28858266"/>
<gene>
    <name evidence="1" type="ORF">VFPPC_16519</name>
</gene>
<proteinExistence type="predicted"/>
<name>A0A179F7V9_METCM</name>
<evidence type="ECO:0000313" key="1">
    <source>
        <dbReference type="EMBL" id="OAQ61506.1"/>
    </source>
</evidence>
<dbReference type="AlphaFoldDB" id="A0A179F7V9"/>
<dbReference type="RefSeq" id="XP_018139210.1">
    <property type="nucleotide sequence ID" value="XM_018294272.1"/>
</dbReference>
<protein>
    <submittedName>
        <fullName evidence="1">Uncharacterized protein</fullName>
    </submittedName>
</protein>
<accession>A0A179F7V9</accession>
<reference evidence="1 2" key="1">
    <citation type="journal article" date="2016" name="PLoS Pathog.">
        <title>Biosynthesis of antibiotic leucinostatins in bio-control fungus Purpureocillium lilacinum and their inhibition on phytophthora revealed by genome mining.</title>
        <authorList>
            <person name="Wang G."/>
            <person name="Liu Z."/>
            <person name="Lin R."/>
            <person name="Li E."/>
            <person name="Mao Z."/>
            <person name="Ling J."/>
            <person name="Yang Y."/>
            <person name="Yin W.B."/>
            <person name="Xie B."/>
        </authorList>
    </citation>
    <scope>NUCLEOTIDE SEQUENCE [LARGE SCALE GENOMIC DNA]</scope>
    <source>
        <strain evidence="1">170</strain>
    </source>
</reference>
<dbReference type="KEGG" id="pchm:VFPPC_16519"/>
<evidence type="ECO:0000313" key="2">
    <source>
        <dbReference type="Proteomes" id="UP000078397"/>
    </source>
</evidence>
<sequence length="49" mass="5313">MQVAAAKNKPSPIGMSSFHGHPYQIVVSTSSFVGYHHCPGAFARITQLR</sequence>